<accession>A0A1E4TEB5</accession>
<keyword evidence="3" id="KW-1185">Reference proteome</keyword>
<feature type="non-terminal residue" evidence="2">
    <location>
        <position position="170"/>
    </location>
</feature>
<evidence type="ECO:0000313" key="2">
    <source>
        <dbReference type="EMBL" id="ODV90018.1"/>
    </source>
</evidence>
<dbReference type="InterPro" id="IPR013929">
    <property type="entry name" value="RPAP1_C"/>
</dbReference>
<dbReference type="InterPro" id="IPR039913">
    <property type="entry name" value="RPAP1/Rba50"/>
</dbReference>
<proteinExistence type="predicted"/>
<dbReference type="GO" id="GO:0006366">
    <property type="term" value="P:transcription by RNA polymerase II"/>
    <property type="evidence" value="ECO:0007669"/>
    <property type="project" value="InterPro"/>
</dbReference>
<protein>
    <recommendedName>
        <fullName evidence="1">RPAP1 C-terminal domain-containing protein</fullName>
    </recommendedName>
</protein>
<gene>
    <name evidence="2" type="ORF">CANCADRAFT_14934</name>
</gene>
<feature type="domain" description="RPAP1 C-terminal" evidence="1">
    <location>
        <begin position="52"/>
        <end position="119"/>
    </location>
</feature>
<evidence type="ECO:0000259" key="1">
    <source>
        <dbReference type="Pfam" id="PF08620"/>
    </source>
</evidence>
<dbReference type="OrthoDB" id="348201at2759"/>
<sequence>IDLNQSDWKERLHDKYFPNLPLESDKLKWMEPVTEEEDAQYSPMLRFIAPSELRFDFQGRLITPKASVMIDSSEGLHHHSDAPGAAGYTLAELSHLSRSTVPSQRCIAISSIGKVLYRAKHNRFGDEISKSIRDLVEPTGVIGNLLDASDEKKTKHLATRTMAVEALWLW</sequence>
<dbReference type="EMBL" id="KV453842">
    <property type="protein sequence ID" value="ODV90018.1"/>
    <property type="molecule type" value="Genomic_DNA"/>
</dbReference>
<dbReference type="Pfam" id="PF08620">
    <property type="entry name" value="RPAP1_C"/>
    <property type="match status" value="1"/>
</dbReference>
<organism evidence="2 3">
    <name type="scientific">Tortispora caseinolytica NRRL Y-17796</name>
    <dbReference type="NCBI Taxonomy" id="767744"/>
    <lineage>
        <taxon>Eukaryota</taxon>
        <taxon>Fungi</taxon>
        <taxon>Dikarya</taxon>
        <taxon>Ascomycota</taxon>
        <taxon>Saccharomycotina</taxon>
        <taxon>Trigonopsidomycetes</taxon>
        <taxon>Trigonopsidales</taxon>
        <taxon>Trigonopsidaceae</taxon>
        <taxon>Tortispora</taxon>
    </lineage>
</organism>
<dbReference type="AlphaFoldDB" id="A0A1E4TEB5"/>
<reference evidence="3" key="1">
    <citation type="submission" date="2016-02" db="EMBL/GenBank/DDBJ databases">
        <title>Comparative genomics of biotechnologically important yeasts.</title>
        <authorList>
            <consortium name="DOE Joint Genome Institute"/>
            <person name="Riley R."/>
            <person name="Haridas S."/>
            <person name="Wolfe K.H."/>
            <person name="Lopes M.R."/>
            <person name="Hittinger C.T."/>
            <person name="Goker M."/>
            <person name="Salamov A."/>
            <person name="Wisecaver J."/>
            <person name="Long T.M."/>
            <person name="Aerts A.L."/>
            <person name="Barry K."/>
            <person name="Choi C."/>
            <person name="Clum A."/>
            <person name="Coughlan A.Y."/>
            <person name="Deshpande S."/>
            <person name="Douglass A.P."/>
            <person name="Hanson S.J."/>
            <person name="Klenk H.-P."/>
            <person name="Labutti K."/>
            <person name="Lapidus A."/>
            <person name="Lindquist E."/>
            <person name="Lipzen A."/>
            <person name="Meier-Kolthoff J.P."/>
            <person name="Ohm R.A."/>
            <person name="Otillar R.P."/>
            <person name="Pangilinan J."/>
            <person name="Peng Y."/>
            <person name="Rokas A."/>
            <person name="Rosa C.A."/>
            <person name="Scheuner C."/>
            <person name="Sibirny A.A."/>
            <person name="Slot J.C."/>
            <person name="Stielow J.B."/>
            <person name="Sun H."/>
            <person name="Kurtzman C.P."/>
            <person name="Blackwell M."/>
            <person name="Jeffries T.W."/>
            <person name="Grigoriev I.V."/>
        </authorList>
    </citation>
    <scope>NUCLEOTIDE SEQUENCE [LARGE SCALE GENOMIC DNA]</scope>
    <source>
        <strain evidence="3">NRRL Y-17796</strain>
    </source>
</reference>
<name>A0A1E4TEB5_9ASCO</name>
<dbReference type="PANTHER" id="PTHR21483:SF18">
    <property type="entry name" value="RNA POLYMERASE II-ASSOCIATED PROTEIN 1"/>
    <property type="match status" value="1"/>
</dbReference>
<evidence type="ECO:0000313" key="3">
    <source>
        <dbReference type="Proteomes" id="UP000095023"/>
    </source>
</evidence>
<feature type="non-terminal residue" evidence="2">
    <location>
        <position position="1"/>
    </location>
</feature>
<dbReference type="Proteomes" id="UP000095023">
    <property type="component" value="Unassembled WGS sequence"/>
</dbReference>
<dbReference type="PANTHER" id="PTHR21483">
    <property type="entry name" value="RNA POLYMERASE II-ASSOCIATED PROTEIN 1"/>
    <property type="match status" value="1"/>
</dbReference>